<name>A0A6B9XNI8_MYTCA</name>
<sequence>MKVAIILAIALAVILAVHEADASCASKCKAVCRRRRCAGYDWVLWGGHCFCKCSRCAIEHTMKFLKNEGSSPSEMFPHMNDNEDTDFFHDMPKGETQAGETDT</sequence>
<accession>A0A6B9XNI8</accession>
<protein>
    <submittedName>
        <fullName evidence="2">Mytilin 4</fullName>
    </submittedName>
</protein>
<organism evidence="2">
    <name type="scientific">Mytilus californianus</name>
    <name type="common">California mussel</name>
    <dbReference type="NCBI Taxonomy" id="6549"/>
    <lineage>
        <taxon>Eukaryota</taxon>
        <taxon>Metazoa</taxon>
        <taxon>Spiralia</taxon>
        <taxon>Lophotrochozoa</taxon>
        <taxon>Mollusca</taxon>
        <taxon>Bivalvia</taxon>
        <taxon>Autobranchia</taxon>
        <taxon>Pteriomorphia</taxon>
        <taxon>Mytilida</taxon>
        <taxon>Mytiloidea</taxon>
        <taxon>Mytilidae</taxon>
        <taxon>Mytilinae</taxon>
        <taxon>Mytilus</taxon>
    </lineage>
</organism>
<dbReference type="Pfam" id="PF10690">
    <property type="entry name" value="Myticin-prepro"/>
    <property type="match status" value="1"/>
</dbReference>
<feature type="signal peptide" evidence="1">
    <location>
        <begin position="1"/>
        <end position="22"/>
    </location>
</feature>
<keyword evidence="1" id="KW-0732">Signal</keyword>
<dbReference type="AlphaFoldDB" id="A0A6B9XNI8"/>
<dbReference type="EMBL" id="MN883597">
    <property type="protein sequence ID" value="QHR84798.1"/>
    <property type="molecule type" value="mRNA"/>
</dbReference>
<proteinExistence type="evidence at transcript level"/>
<reference evidence="2" key="1">
    <citation type="journal article" date="2020" name="Antibiotics">
        <title>Molecular Diversity of Mytilin-Like Defense Peptides in Mytilidae (Mollusca, Bivalvia).</title>
        <authorList>
            <person name="Greco S."/>
            <person name="Gerdol M."/>
            <person name="Edomi P."/>
            <person name="Pallavicini A."/>
        </authorList>
    </citation>
    <scope>NUCLEOTIDE SEQUENCE</scope>
    <source>
        <strain evidence="2">Mcal_4</strain>
    </source>
</reference>
<evidence type="ECO:0000256" key="1">
    <source>
        <dbReference type="SAM" id="SignalP"/>
    </source>
</evidence>
<dbReference type="InterPro" id="IPR019631">
    <property type="entry name" value="Myticin_preproprotein"/>
</dbReference>
<feature type="chain" id="PRO_5025330869" evidence="1">
    <location>
        <begin position="23"/>
        <end position="103"/>
    </location>
</feature>
<evidence type="ECO:0000313" key="2">
    <source>
        <dbReference type="EMBL" id="QHR84798.1"/>
    </source>
</evidence>